<sequence length="272" mass="30722">MLLYLIFFFFSSVISCKAHPLDPLTPSEFIIIQQTIKTSNLFSSTPLNFQYIGLADPDKLLLLSWLSNTSNPPPPRRAFIIARSDHQTHELHVDISTKSIISNTVYTGFSFPLLNFEEQTAASNLPFNYTPFMNSIKKRGLKSSEVVCTTFSVGWFGEVKKSKRLLKILCFATGDTVNLYVRPLEGITIVVDLDLMEIVDYTDRFVVPVPVAGGTDYRSKKQKPPFGPRGKPVTVVQPEGKGFSIDGHSIRFVVVFLLFYLFLFIIAYFELK</sequence>
<dbReference type="EMBL" id="CM037025">
    <property type="protein sequence ID" value="KAH7661776.1"/>
    <property type="molecule type" value="Genomic_DNA"/>
</dbReference>
<evidence type="ECO:0000313" key="1">
    <source>
        <dbReference type="EMBL" id="KAH7661776.1"/>
    </source>
</evidence>
<keyword evidence="2" id="KW-1185">Reference proteome</keyword>
<name>A0ACB7UMR3_DIOAL</name>
<proteinExistence type="predicted"/>
<reference evidence="2" key="1">
    <citation type="journal article" date="2022" name="Nat. Commun.">
        <title>Chromosome evolution and the genetic basis of agronomically important traits in greater yam.</title>
        <authorList>
            <person name="Bredeson J.V."/>
            <person name="Lyons J.B."/>
            <person name="Oniyinde I.O."/>
            <person name="Okereke N.R."/>
            <person name="Kolade O."/>
            <person name="Nnabue I."/>
            <person name="Nwadili C.O."/>
            <person name="Hribova E."/>
            <person name="Parker M."/>
            <person name="Nwogha J."/>
            <person name="Shu S."/>
            <person name="Carlson J."/>
            <person name="Kariba R."/>
            <person name="Muthemba S."/>
            <person name="Knop K."/>
            <person name="Barton G.J."/>
            <person name="Sherwood A.V."/>
            <person name="Lopez-Montes A."/>
            <person name="Asiedu R."/>
            <person name="Jamnadass R."/>
            <person name="Muchugi A."/>
            <person name="Goodstein D."/>
            <person name="Egesi C.N."/>
            <person name="Featherston J."/>
            <person name="Asfaw A."/>
            <person name="Simpson G.G."/>
            <person name="Dolezel J."/>
            <person name="Hendre P.S."/>
            <person name="Van Deynze A."/>
            <person name="Kumar P.L."/>
            <person name="Obidiegwu J.E."/>
            <person name="Bhattacharjee R."/>
            <person name="Rokhsar D.S."/>
        </authorList>
    </citation>
    <scope>NUCLEOTIDE SEQUENCE [LARGE SCALE GENOMIC DNA]</scope>
    <source>
        <strain evidence="2">cv. TDa95/00328</strain>
    </source>
</reference>
<protein>
    <submittedName>
        <fullName evidence="1">Copper amine oxidase protein</fullName>
    </submittedName>
</protein>
<accession>A0ACB7UMR3</accession>
<comment type="caution">
    <text evidence="1">The sequence shown here is derived from an EMBL/GenBank/DDBJ whole genome shotgun (WGS) entry which is preliminary data.</text>
</comment>
<dbReference type="Proteomes" id="UP000827976">
    <property type="component" value="Chromosome 15"/>
</dbReference>
<evidence type="ECO:0000313" key="2">
    <source>
        <dbReference type="Proteomes" id="UP000827976"/>
    </source>
</evidence>
<organism evidence="1 2">
    <name type="scientific">Dioscorea alata</name>
    <name type="common">Purple yam</name>
    <dbReference type="NCBI Taxonomy" id="55571"/>
    <lineage>
        <taxon>Eukaryota</taxon>
        <taxon>Viridiplantae</taxon>
        <taxon>Streptophyta</taxon>
        <taxon>Embryophyta</taxon>
        <taxon>Tracheophyta</taxon>
        <taxon>Spermatophyta</taxon>
        <taxon>Magnoliopsida</taxon>
        <taxon>Liliopsida</taxon>
        <taxon>Dioscoreales</taxon>
        <taxon>Dioscoreaceae</taxon>
        <taxon>Dioscorea</taxon>
    </lineage>
</organism>
<gene>
    <name evidence="1" type="ORF">IHE45_15G086500</name>
</gene>